<sequence length="57" mass="6484">MSTHSTYDFLRHIADSYVLAGMVVVFLALVLWPFRPGARNRNHDAANMIFEDTDDGE</sequence>
<proteinExistence type="predicted"/>
<protein>
    <submittedName>
        <fullName evidence="2">CcoQ/FixQ family Cbb3-type cytochrome c oxidase assembly chaperone</fullName>
    </submittedName>
</protein>
<dbReference type="AlphaFoldDB" id="A0A6I4T190"/>
<dbReference type="CDD" id="cd01324">
    <property type="entry name" value="cbb3_Oxidase_CcoQ"/>
    <property type="match status" value="1"/>
</dbReference>
<evidence type="ECO:0000256" key="1">
    <source>
        <dbReference type="SAM" id="Phobius"/>
    </source>
</evidence>
<organism evidence="2 3">
    <name type="scientific">Croceibacterium salegens</name>
    <dbReference type="NCBI Taxonomy" id="1737568"/>
    <lineage>
        <taxon>Bacteria</taxon>
        <taxon>Pseudomonadati</taxon>
        <taxon>Pseudomonadota</taxon>
        <taxon>Alphaproteobacteria</taxon>
        <taxon>Sphingomonadales</taxon>
        <taxon>Erythrobacteraceae</taxon>
        <taxon>Croceibacterium</taxon>
    </lineage>
</organism>
<evidence type="ECO:0000313" key="3">
    <source>
        <dbReference type="Proteomes" id="UP000433652"/>
    </source>
</evidence>
<evidence type="ECO:0000313" key="2">
    <source>
        <dbReference type="EMBL" id="MXO61027.1"/>
    </source>
</evidence>
<gene>
    <name evidence="2" type="ORF">GRI89_15905</name>
</gene>
<dbReference type="InterPro" id="IPR008621">
    <property type="entry name" value="Cbb3-typ_cyt_oxidase_comp"/>
</dbReference>
<comment type="caution">
    <text evidence="2">The sequence shown here is derived from an EMBL/GenBank/DDBJ whole genome shotgun (WGS) entry which is preliminary data.</text>
</comment>
<keyword evidence="3" id="KW-1185">Reference proteome</keyword>
<feature type="transmembrane region" description="Helical" evidence="1">
    <location>
        <begin position="16"/>
        <end position="34"/>
    </location>
</feature>
<keyword evidence="1" id="KW-1133">Transmembrane helix</keyword>
<name>A0A6I4T190_9SPHN</name>
<dbReference type="RefSeq" id="WP_159797684.1">
    <property type="nucleotide sequence ID" value="NZ_WTYM01000058.1"/>
</dbReference>
<dbReference type="EMBL" id="WTYM01000058">
    <property type="protein sequence ID" value="MXO61027.1"/>
    <property type="molecule type" value="Genomic_DNA"/>
</dbReference>
<accession>A0A6I4T190</accession>
<dbReference type="Pfam" id="PF05545">
    <property type="entry name" value="FixQ"/>
    <property type="match status" value="1"/>
</dbReference>
<dbReference type="OrthoDB" id="9801588at2"/>
<keyword evidence="1" id="KW-0812">Transmembrane</keyword>
<reference evidence="2 3" key="1">
    <citation type="submission" date="2019-12" db="EMBL/GenBank/DDBJ databases">
        <title>Genomic-based taxomic classification of the family Erythrobacteraceae.</title>
        <authorList>
            <person name="Xu L."/>
        </authorList>
    </citation>
    <scope>NUCLEOTIDE SEQUENCE [LARGE SCALE GENOMIC DNA]</scope>
    <source>
        <strain evidence="2 3">MCCC 1K01500</strain>
    </source>
</reference>
<dbReference type="Proteomes" id="UP000433652">
    <property type="component" value="Unassembled WGS sequence"/>
</dbReference>
<keyword evidence="1" id="KW-0472">Membrane</keyword>